<reference evidence="1 2" key="1">
    <citation type="journal article" date="2018" name="Mol. Biol. Evol.">
        <title>Broad Genomic Sampling Reveals a Smut Pathogenic Ancestry of the Fungal Clade Ustilaginomycotina.</title>
        <authorList>
            <person name="Kijpornyongpan T."/>
            <person name="Mondo S.J."/>
            <person name="Barry K."/>
            <person name="Sandor L."/>
            <person name="Lee J."/>
            <person name="Lipzen A."/>
            <person name="Pangilinan J."/>
            <person name="LaButti K."/>
            <person name="Hainaut M."/>
            <person name="Henrissat B."/>
            <person name="Grigoriev I.V."/>
            <person name="Spatafora J.W."/>
            <person name="Aime M.C."/>
        </authorList>
    </citation>
    <scope>NUCLEOTIDE SEQUENCE [LARGE SCALE GENOMIC DNA]</scope>
    <source>
        <strain evidence="1 2">SA 807</strain>
    </source>
</reference>
<gene>
    <name evidence="1" type="ORF">IE53DRAFT_257238</name>
</gene>
<sequence length="831" mass="93372">MPPSSSPSPRLTGTRKRAIPNRYGQSVSWSAIAQSPSSHPSPSPSSPGQPDQAQTDRLHAQYQHTSTLPEHQTAALAAELAQEEGEEVDEESDSQDEYHDDHRRRRHSSRRGGLVASKPGSRTTPRSNAKGKAAGRRRGDSVSGSESDSEDESDSDSDDEDDDDDEEDSSDYSQGSDDDDGEDDDTVAVDRSRRGKAVVEDEAVEFENETFTRLVDSLQDTSKQAGALRRAWDTSIEEETSLFESDLRAAAGFKKKKNVRRAPREQQLSHEVRDLLSKANIAYVESNLDEAIEKLEEVIRIEPAVLSAWKTLGLIYNELGQREKALQFRIIGAHLTPRASDEWKDLANQSRELGLYQQSIFCLQQAIKVDKDDIDAIWDRSIMLKDLGDSKAAINGLVSILERQPNDPEVIRELIPLLVSAQDYSQGVDILESSRRANMDQFPDPTSLDEAQTEQGRGNTFSLSELVTLADLLLLIGKPVEAVNVIRTTSRWLDGRASESYWDQLADDREFDEDREGEVARSREPSQLGPIVEFADPHLLDPEVRLRLGKARMMMGQTDEAKLHFDLLLQGDPADAPHLYGEIGDCLFDHKRWDEALDVYNDLANVDWIEDVSLYAKMGACYSSMGELDDAIRMYEPVVEAAPDNLEWRMALAEIYEQAGEKDKSLEMLKGIVRILQARREAEQQDTSAMDDESIAAQAAAEESQLSFFDELIRRAEKPKSSRSGHSRSNAERLRQQRERIERQREEDTMISWRRLNMLESDVFVEGFYRKDVILACREQARKSPATEVYAGSATNAEVQRCIRATGEWLAEAAKLTDSFRSTPQLFPSTK</sequence>
<keyword evidence="2" id="KW-1185">Reference proteome</keyword>
<organism evidence="1 2">
    <name type="scientific">Violaceomyces palustris</name>
    <dbReference type="NCBI Taxonomy" id="1673888"/>
    <lineage>
        <taxon>Eukaryota</taxon>
        <taxon>Fungi</taxon>
        <taxon>Dikarya</taxon>
        <taxon>Basidiomycota</taxon>
        <taxon>Ustilaginomycotina</taxon>
        <taxon>Ustilaginomycetes</taxon>
        <taxon>Violaceomycetales</taxon>
        <taxon>Violaceomycetaceae</taxon>
        <taxon>Violaceomyces</taxon>
    </lineage>
</organism>
<feature type="non-terminal residue" evidence="1">
    <location>
        <position position="831"/>
    </location>
</feature>
<protein>
    <submittedName>
        <fullName evidence="1">TPR-like protein</fullName>
    </submittedName>
</protein>
<accession>A0ACD0NND2</accession>
<evidence type="ECO:0000313" key="1">
    <source>
        <dbReference type="EMBL" id="PWN47294.1"/>
    </source>
</evidence>
<dbReference type="EMBL" id="KZ820475">
    <property type="protein sequence ID" value="PWN47294.1"/>
    <property type="molecule type" value="Genomic_DNA"/>
</dbReference>
<proteinExistence type="predicted"/>
<dbReference type="Proteomes" id="UP000245626">
    <property type="component" value="Unassembled WGS sequence"/>
</dbReference>
<evidence type="ECO:0000313" key="2">
    <source>
        <dbReference type="Proteomes" id="UP000245626"/>
    </source>
</evidence>
<name>A0ACD0NND2_9BASI</name>